<keyword evidence="2" id="KW-1185">Reference proteome</keyword>
<sequence>MTTPDTEVMSMLRAHPQGCLETDKSDFIIKAIEKIKERSLVDVDLPICFVIGVAKHPRTHEKVLIIAMNGKRQKTHVLKFYLVSSKMEMSVYCYFKLEEQFHGGVDINDFSLYTACFSDSLNGIVVLEMKSYYKTYIIINQSENGRMEELIPVGYNDNKFIGQIEIMTQVIDKETYFIMHTQDSLWTVSISNGLFSRKIQTYNYPLGGESCCFALRSKNGILIVTSKDVYQLIPFQPLIKTQAKYHASSLKTFIEMYTRYRKLNEKGSSISTSFIKQTNDYSQFISTTTFPLIEPQYLCKLPESRIKRPIIKVVLLDDIYYYIFILKAIVWICNDKGVLHSLDPKGSPYESIFIDSDFIFFVSDQRVSIYDFHPGHSPILVESMKSLNTSNLLHLRRLDTNVYIDDNTFNLFQLDYNPQFFVEHLYSPSPYRSTFLHLLFQHNVTLSQTKDVPFTIVPFLPIKFENITADYLIDFFTYGIPAEIRCSKLKGLPPQQMEHYFQALFFFPISYDVKSIKEQLEICEIRLPLFGRLPTEKKERIRTPMERNIWEKEFKKCLNLIFLNSFSVEGQNLKGQEEFVRKYDELLNHCISHCYTNFDNYLKEKYKNQIGVEEEKHTYNLILEKIHFYACIEDCLHQFGLQARQRETVDALVIDAYHVLPFRVFTQCVLSGCLKISPMAYCTIVNSMPPTSQNSDLEKLFNWTLWKEIPINAKKPIKKEALYIRNECYVKYIKNLPPAIHESSFFETETDPEVLFRRSLFGYCIRTNSSSSSSDLPISSDVIQYLMK</sequence>
<comment type="caution">
    <text evidence="1">The sequence shown here is derived from an EMBL/GenBank/DDBJ whole genome shotgun (WGS) entry which is preliminary data.</text>
</comment>
<gene>
    <name evidence="1" type="ORF">ENUP19_0049G0031</name>
</gene>
<dbReference type="Proteomes" id="UP001628156">
    <property type="component" value="Unassembled WGS sequence"/>
</dbReference>
<evidence type="ECO:0000313" key="2">
    <source>
        <dbReference type="Proteomes" id="UP001628156"/>
    </source>
</evidence>
<protein>
    <submittedName>
        <fullName evidence="1">Uncharacterized protein</fullName>
    </submittedName>
</protein>
<proteinExistence type="predicted"/>
<dbReference type="EMBL" id="BAAFRS010000049">
    <property type="protein sequence ID" value="GAB1220218.1"/>
    <property type="molecule type" value="Genomic_DNA"/>
</dbReference>
<evidence type="ECO:0000313" key="1">
    <source>
        <dbReference type="EMBL" id="GAB1220218.1"/>
    </source>
</evidence>
<organism evidence="1 2">
    <name type="scientific">Entamoeba nuttalli</name>
    <dbReference type="NCBI Taxonomy" id="412467"/>
    <lineage>
        <taxon>Eukaryota</taxon>
        <taxon>Amoebozoa</taxon>
        <taxon>Evosea</taxon>
        <taxon>Archamoebae</taxon>
        <taxon>Mastigamoebida</taxon>
        <taxon>Entamoebidae</taxon>
        <taxon>Entamoeba</taxon>
    </lineage>
</organism>
<accession>A0ABQ0DBT6</accession>
<reference evidence="1 2" key="1">
    <citation type="journal article" date="2019" name="PLoS Negl. Trop. Dis.">
        <title>Whole genome sequencing of Entamoeba nuttalli reveals mammalian host-related molecular signatures and a novel octapeptide-repeat surface protein.</title>
        <authorList>
            <person name="Tanaka M."/>
            <person name="Makiuchi T."/>
            <person name="Komiyama T."/>
            <person name="Shiina T."/>
            <person name="Osaki K."/>
            <person name="Tachibana H."/>
        </authorList>
    </citation>
    <scope>NUCLEOTIDE SEQUENCE [LARGE SCALE GENOMIC DNA]</scope>
    <source>
        <strain evidence="1 2">P19-061405</strain>
    </source>
</reference>
<name>A0ABQ0DBT6_9EUKA</name>